<sequence length="65" mass="7522">MFHSEPILSDIYNDDAISTVKVLVLQLSDKTKIDYIMKFLSAKLPMTKISLDHLKRINSKKEISR</sequence>
<reference evidence="1 2" key="1">
    <citation type="journal article" date="2018" name="J. Allergy Clin. Immunol.">
        <title>High-quality assembly of Dermatophagoides pteronyssinus genome and transcriptome reveals a wide range of novel allergens.</title>
        <authorList>
            <person name="Liu X.Y."/>
            <person name="Yang K.Y."/>
            <person name="Wang M.Q."/>
            <person name="Kwok J.S."/>
            <person name="Zeng X."/>
            <person name="Yang Z."/>
            <person name="Xiao X.J."/>
            <person name="Lau C.P."/>
            <person name="Li Y."/>
            <person name="Huang Z.M."/>
            <person name="Ba J.G."/>
            <person name="Yim A.K."/>
            <person name="Ouyang C.Y."/>
            <person name="Ngai S.M."/>
            <person name="Chan T.F."/>
            <person name="Leung E.L."/>
            <person name="Liu L."/>
            <person name="Liu Z.G."/>
            <person name="Tsui S.K."/>
        </authorList>
    </citation>
    <scope>NUCLEOTIDE SEQUENCE [LARGE SCALE GENOMIC DNA]</scope>
    <source>
        <strain evidence="1">Derp</strain>
    </source>
</reference>
<proteinExistence type="predicted"/>
<organism evidence="1 2">
    <name type="scientific">Dermatophagoides pteronyssinus</name>
    <name type="common">European house dust mite</name>
    <dbReference type="NCBI Taxonomy" id="6956"/>
    <lineage>
        <taxon>Eukaryota</taxon>
        <taxon>Metazoa</taxon>
        <taxon>Ecdysozoa</taxon>
        <taxon>Arthropoda</taxon>
        <taxon>Chelicerata</taxon>
        <taxon>Arachnida</taxon>
        <taxon>Acari</taxon>
        <taxon>Acariformes</taxon>
        <taxon>Sarcoptiformes</taxon>
        <taxon>Astigmata</taxon>
        <taxon>Psoroptidia</taxon>
        <taxon>Analgoidea</taxon>
        <taxon>Pyroglyphidae</taxon>
        <taxon>Dermatophagoidinae</taxon>
        <taxon>Dermatophagoides</taxon>
    </lineage>
</organism>
<name>A0ABQ8ITB1_DERPT</name>
<accession>A0ABQ8ITB1</accession>
<protein>
    <submittedName>
        <fullName evidence="1">Uncharacterized protein</fullName>
    </submittedName>
</protein>
<keyword evidence="2" id="KW-1185">Reference proteome</keyword>
<reference evidence="1 2" key="2">
    <citation type="journal article" date="2022" name="Mol. Biol. Evol.">
        <title>Comparative Genomics Reveals Insights into the Divergent Evolution of Astigmatic Mites and Household Pest Adaptations.</title>
        <authorList>
            <person name="Xiong Q."/>
            <person name="Wan A.T."/>
            <person name="Liu X."/>
            <person name="Fung C.S."/>
            <person name="Xiao X."/>
            <person name="Malainual N."/>
            <person name="Hou J."/>
            <person name="Wang L."/>
            <person name="Wang M."/>
            <person name="Yang K.Y."/>
            <person name="Cui Y."/>
            <person name="Leung E.L."/>
            <person name="Nong W."/>
            <person name="Shin S.K."/>
            <person name="Au S.W."/>
            <person name="Jeong K.Y."/>
            <person name="Chew F.T."/>
            <person name="Hui J.H."/>
            <person name="Leung T.F."/>
            <person name="Tungtrongchitr A."/>
            <person name="Zhong N."/>
            <person name="Liu Z."/>
            <person name="Tsui S.K."/>
        </authorList>
    </citation>
    <scope>NUCLEOTIDE SEQUENCE [LARGE SCALE GENOMIC DNA]</scope>
    <source>
        <strain evidence="1">Derp</strain>
    </source>
</reference>
<comment type="caution">
    <text evidence="1">The sequence shown here is derived from an EMBL/GenBank/DDBJ whole genome shotgun (WGS) entry which is preliminary data.</text>
</comment>
<dbReference type="EMBL" id="NJHN03000121">
    <property type="protein sequence ID" value="KAH9413556.1"/>
    <property type="molecule type" value="Genomic_DNA"/>
</dbReference>
<gene>
    <name evidence="1" type="ORF">DERP_008034</name>
</gene>
<evidence type="ECO:0000313" key="2">
    <source>
        <dbReference type="Proteomes" id="UP000887458"/>
    </source>
</evidence>
<evidence type="ECO:0000313" key="1">
    <source>
        <dbReference type="EMBL" id="KAH9413556.1"/>
    </source>
</evidence>
<dbReference type="Proteomes" id="UP000887458">
    <property type="component" value="Unassembled WGS sequence"/>
</dbReference>